<feature type="domain" description="DUF8094" evidence="2">
    <location>
        <begin position="34"/>
        <end position="320"/>
    </location>
</feature>
<dbReference type="InterPro" id="IPR058407">
    <property type="entry name" value="DUF8094"/>
</dbReference>
<sequence>MTVTTGAVALCVLLAACASPLPEPDPEPQGAPPPAVVPAQVDRVLDDLADVLAEADAEGDASILRGRVEGPALTLRSAEYEVADAADDDEGVVTVVPARAQTVIVPTTQEWPRTVMVVTEAPEDLQPPLLLTLVQAEPRDPYRLWAWARLFPGVQMPATNQPELGSEVTDAGDLVLDPEEVVQGYVDLLRENDEAEHWDLFEEDPLREGIATTRRAFRSLVDENGTLSQRYRPGEGAPQVIGTADGGAIVVGTMETITTITLEDSTLTVGAETAALLGEETVSESLAITWTSVLAFSVPPAGSEGLIEVLGAEHTATEVTGE</sequence>
<feature type="chain" id="PRO_5001967640" description="DUF8094 domain-containing protein" evidence="1">
    <location>
        <begin position="19"/>
        <end position="322"/>
    </location>
</feature>
<dbReference type="EMBL" id="AXCZ01000034">
    <property type="protein sequence ID" value="KGM13593.1"/>
    <property type="molecule type" value="Genomic_DNA"/>
</dbReference>
<evidence type="ECO:0000313" key="3">
    <source>
        <dbReference type="EMBL" id="KGM13593.1"/>
    </source>
</evidence>
<gene>
    <name evidence="3" type="ORF">N869_12915</name>
</gene>
<evidence type="ECO:0000313" key="4">
    <source>
        <dbReference type="Proteomes" id="UP000054314"/>
    </source>
</evidence>
<accession>A0A0A0BYW6</accession>
<dbReference type="Pfam" id="PF26366">
    <property type="entry name" value="DUF8094"/>
    <property type="match status" value="1"/>
</dbReference>
<dbReference type="Proteomes" id="UP000054314">
    <property type="component" value="Unassembled WGS sequence"/>
</dbReference>
<reference evidence="3 4" key="1">
    <citation type="submission" date="2013-08" db="EMBL/GenBank/DDBJ databases">
        <title>Genome sequencing of Cellulomonas bogoriensis 69B4.</title>
        <authorList>
            <person name="Chen F."/>
            <person name="Li Y."/>
            <person name="Wang G."/>
        </authorList>
    </citation>
    <scope>NUCLEOTIDE SEQUENCE [LARGE SCALE GENOMIC DNA]</scope>
    <source>
        <strain evidence="3 4">69B4</strain>
    </source>
</reference>
<evidence type="ECO:0000256" key="1">
    <source>
        <dbReference type="SAM" id="SignalP"/>
    </source>
</evidence>
<organism evidence="3 4">
    <name type="scientific">Cellulomonas bogoriensis 69B4 = DSM 16987</name>
    <dbReference type="NCBI Taxonomy" id="1386082"/>
    <lineage>
        <taxon>Bacteria</taxon>
        <taxon>Bacillati</taxon>
        <taxon>Actinomycetota</taxon>
        <taxon>Actinomycetes</taxon>
        <taxon>Micrococcales</taxon>
        <taxon>Cellulomonadaceae</taxon>
        <taxon>Cellulomonas</taxon>
    </lineage>
</organism>
<comment type="caution">
    <text evidence="3">The sequence shown here is derived from an EMBL/GenBank/DDBJ whole genome shotgun (WGS) entry which is preliminary data.</text>
</comment>
<evidence type="ECO:0000259" key="2">
    <source>
        <dbReference type="Pfam" id="PF26366"/>
    </source>
</evidence>
<feature type="signal peptide" evidence="1">
    <location>
        <begin position="1"/>
        <end position="18"/>
    </location>
</feature>
<name>A0A0A0BYW6_9CELL</name>
<keyword evidence="1" id="KW-0732">Signal</keyword>
<protein>
    <recommendedName>
        <fullName evidence="2">DUF8094 domain-containing protein</fullName>
    </recommendedName>
</protein>
<proteinExistence type="predicted"/>
<keyword evidence="4" id="KW-1185">Reference proteome</keyword>
<dbReference type="AlphaFoldDB" id="A0A0A0BYW6"/>